<comment type="caution">
    <text evidence="3">The sequence shown here is derived from an EMBL/GenBank/DDBJ whole genome shotgun (WGS) entry which is preliminary data.</text>
</comment>
<proteinExistence type="inferred from homology"/>
<keyword evidence="4" id="KW-1185">Reference proteome</keyword>
<dbReference type="PANTHER" id="PTHR47966">
    <property type="entry name" value="BETA-SITE APP-CLEAVING ENZYME, ISOFORM A-RELATED"/>
    <property type="match status" value="1"/>
</dbReference>
<dbReference type="AlphaFoldDB" id="A0AAV9HFZ5"/>
<dbReference type="InterPro" id="IPR033121">
    <property type="entry name" value="PEPTIDASE_A1"/>
</dbReference>
<dbReference type="InterPro" id="IPR021109">
    <property type="entry name" value="Peptidase_aspartic_dom_sf"/>
</dbReference>
<dbReference type="GO" id="GO:0000324">
    <property type="term" value="C:fungal-type vacuole"/>
    <property type="evidence" value="ECO:0007669"/>
    <property type="project" value="TreeGrafter"/>
</dbReference>
<evidence type="ECO:0000313" key="4">
    <source>
        <dbReference type="Proteomes" id="UP001321749"/>
    </source>
</evidence>
<dbReference type="CDD" id="cd05471">
    <property type="entry name" value="pepsin_like"/>
    <property type="match status" value="1"/>
</dbReference>
<reference evidence="3" key="1">
    <citation type="journal article" date="2023" name="Mol. Phylogenet. Evol.">
        <title>Genome-scale phylogeny and comparative genomics of the fungal order Sordariales.</title>
        <authorList>
            <person name="Hensen N."/>
            <person name="Bonometti L."/>
            <person name="Westerberg I."/>
            <person name="Brannstrom I.O."/>
            <person name="Guillou S."/>
            <person name="Cros-Aarteil S."/>
            <person name="Calhoun S."/>
            <person name="Haridas S."/>
            <person name="Kuo A."/>
            <person name="Mondo S."/>
            <person name="Pangilinan J."/>
            <person name="Riley R."/>
            <person name="LaButti K."/>
            <person name="Andreopoulos B."/>
            <person name="Lipzen A."/>
            <person name="Chen C."/>
            <person name="Yan M."/>
            <person name="Daum C."/>
            <person name="Ng V."/>
            <person name="Clum A."/>
            <person name="Steindorff A."/>
            <person name="Ohm R.A."/>
            <person name="Martin F."/>
            <person name="Silar P."/>
            <person name="Natvig D.O."/>
            <person name="Lalanne C."/>
            <person name="Gautier V."/>
            <person name="Ament-Velasquez S.L."/>
            <person name="Kruys A."/>
            <person name="Hutchinson M.I."/>
            <person name="Powell A.J."/>
            <person name="Barry K."/>
            <person name="Miller A.N."/>
            <person name="Grigoriev I.V."/>
            <person name="Debuchy R."/>
            <person name="Gladieux P."/>
            <person name="Hiltunen Thoren M."/>
            <person name="Johannesson H."/>
        </authorList>
    </citation>
    <scope>NUCLEOTIDE SEQUENCE</scope>
    <source>
        <strain evidence="3">PSN324</strain>
    </source>
</reference>
<comment type="similarity">
    <text evidence="1">Belongs to the peptidase A1 family.</text>
</comment>
<evidence type="ECO:0000259" key="2">
    <source>
        <dbReference type="PROSITE" id="PS51767"/>
    </source>
</evidence>
<dbReference type="PROSITE" id="PS51767">
    <property type="entry name" value="PEPTIDASE_A1"/>
    <property type="match status" value="1"/>
</dbReference>
<dbReference type="Proteomes" id="UP001321749">
    <property type="component" value="Unassembled WGS sequence"/>
</dbReference>
<reference evidence="3" key="2">
    <citation type="submission" date="2023-06" db="EMBL/GenBank/DDBJ databases">
        <authorList>
            <consortium name="Lawrence Berkeley National Laboratory"/>
            <person name="Mondo S.J."/>
            <person name="Hensen N."/>
            <person name="Bonometti L."/>
            <person name="Westerberg I."/>
            <person name="Brannstrom I.O."/>
            <person name="Guillou S."/>
            <person name="Cros-Aarteil S."/>
            <person name="Calhoun S."/>
            <person name="Haridas S."/>
            <person name="Kuo A."/>
            <person name="Pangilinan J."/>
            <person name="Riley R."/>
            <person name="Labutti K."/>
            <person name="Andreopoulos B."/>
            <person name="Lipzen A."/>
            <person name="Chen C."/>
            <person name="Yanf M."/>
            <person name="Daum C."/>
            <person name="Ng V."/>
            <person name="Clum A."/>
            <person name="Steindorff A."/>
            <person name="Ohm R."/>
            <person name="Martin F."/>
            <person name="Silar P."/>
            <person name="Natvig D."/>
            <person name="Lalanne C."/>
            <person name="Gautier V."/>
            <person name="Ament-Velasquez S.L."/>
            <person name="Kruys A."/>
            <person name="Hutchinson M.I."/>
            <person name="Powell A.J."/>
            <person name="Barry K."/>
            <person name="Miller A.N."/>
            <person name="Grigoriev I.V."/>
            <person name="Debuchy R."/>
            <person name="Gladieux P."/>
            <person name="Thoren M.H."/>
            <person name="Johannesson H."/>
        </authorList>
    </citation>
    <scope>NUCLEOTIDE SEQUENCE</scope>
    <source>
        <strain evidence="3">PSN324</strain>
    </source>
</reference>
<dbReference type="InterPro" id="IPR034164">
    <property type="entry name" value="Pepsin-like_dom"/>
</dbReference>
<protein>
    <submittedName>
        <fullName evidence="3">Aspartic peptidase domain-containing protein</fullName>
    </submittedName>
</protein>
<sequence length="349" mass="37713">HSNVILDTGSPIPLLLPLSTCPTCNRGQLEQRPHNLFDPSLSSTFTSTNPAIPVQLSFGSAGGGTVPYSTPQGANCTVVRDTLTVGAHKIKNQQFLLCDEYSEGLRDQFADGILGLSSVASGAWPDGNQTEYGAVLAGLAGVKEFSVDFEEGRIVFGGGSNRGDREGVKNVKLEEELSKSRGGWVVETRWEGGDNDHDHDGGGEEAQEAAVALLDTGSAVMVTPDFDTARRLYGSMSRDIRPIDSLGSWGVECEVWEKMGRDVKFVVGGSRGEKVEVVVKKEFLNVGEYPGQPGICQGLFLHPLTQAREPLRGRPAWIFGNALLRGYVTVWNWEEMSVGFGKVRGDPER</sequence>
<accession>A0AAV9HFZ5</accession>
<dbReference type="Pfam" id="PF00026">
    <property type="entry name" value="Asp"/>
    <property type="match status" value="1"/>
</dbReference>
<dbReference type="Gene3D" id="2.40.70.10">
    <property type="entry name" value="Acid Proteases"/>
    <property type="match status" value="2"/>
</dbReference>
<dbReference type="EMBL" id="MU865050">
    <property type="protein sequence ID" value="KAK4458985.1"/>
    <property type="molecule type" value="Genomic_DNA"/>
</dbReference>
<dbReference type="InterPro" id="IPR001461">
    <property type="entry name" value="Aspartic_peptidase_A1"/>
</dbReference>
<evidence type="ECO:0000313" key="3">
    <source>
        <dbReference type="EMBL" id="KAK4458985.1"/>
    </source>
</evidence>
<dbReference type="GO" id="GO:0006508">
    <property type="term" value="P:proteolysis"/>
    <property type="evidence" value="ECO:0007669"/>
    <property type="project" value="InterPro"/>
</dbReference>
<dbReference type="PANTHER" id="PTHR47966:SF51">
    <property type="entry name" value="BETA-SITE APP-CLEAVING ENZYME, ISOFORM A-RELATED"/>
    <property type="match status" value="1"/>
</dbReference>
<feature type="non-terminal residue" evidence="3">
    <location>
        <position position="1"/>
    </location>
</feature>
<dbReference type="SUPFAM" id="SSF50630">
    <property type="entry name" value="Acid proteases"/>
    <property type="match status" value="1"/>
</dbReference>
<feature type="domain" description="Peptidase A1" evidence="2">
    <location>
        <begin position="1"/>
        <end position="341"/>
    </location>
</feature>
<evidence type="ECO:0000256" key="1">
    <source>
        <dbReference type="ARBA" id="ARBA00007447"/>
    </source>
</evidence>
<organism evidence="3 4">
    <name type="scientific">Cladorrhinum samala</name>
    <dbReference type="NCBI Taxonomy" id="585594"/>
    <lineage>
        <taxon>Eukaryota</taxon>
        <taxon>Fungi</taxon>
        <taxon>Dikarya</taxon>
        <taxon>Ascomycota</taxon>
        <taxon>Pezizomycotina</taxon>
        <taxon>Sordariomycetes</taxon>
        <taxon>Sordariomycetidae</taxon>
        <taxon>Sordariales</taxon>
        <taxon>Podosporaceae</taxon>
        <taxon>Cladorrhinum</taxon>
    </lineage>
</organism>
<dbReference type="GO" id="GO:0004190">
    <property type="term" value="F:aspartic-type endopeptidase activity"/>
    <property type="evidence" value="ECO:0007669"/>
    <property type="project" value="InterPro"/>
</dbReference>
<name>A0AAV9HFZ5_9PEZI</name>
<gene>
    <name evidence="3" type="ORF">QBC42DRAFT_184535</name>
</gene>